<dbReference type="OrthoDB" id="529367at2759"/>
<name>A0A9P6J601_9FUNG</name>
<comment type="subcellular location">
    <subcellularLocation>
        <location evidence="1">Membrane</location>
        <topology evidence="1">Multi-pass membrane protein</topology>
    </subcellularLocation>
</comment>
<evidence type="ECO:0000313" key="10">
    <source>
        <dbReference type="Proteomes" id="UP000749646"/>
    </source>
</evidence>
<proteinExistence type="inferred from homology"/>
<feature type="region of interest" description="Disordered" evidence="7">
    <location>
        <begin position="73"/>
        <end position="97"/>
    </location>
</feature>
<accession>A0A9P6J601</accession>
<keyword evidence="5 8" id="KW-0472">Membrane</keyword>
<evidence type="ECO:0000313" key="9">
    <source>
        <dbReference type="EMBL" id="KAF9963328.1"/>
    </source>
</evidence>
<dbReference type="InterPro" id="IPR004254">
    <property type="entry name" value="AdipoR/HlyIII-related"/>
</dbReference>
<feature type="transmembrane region" description="Helical" evidence="8">
    <location>
        <begin position="181"/>
        <end position="205"/>
    </location>
</feature>
<dbReference type="GO" id="GO:0038023">
    <property type="term" value="F:signaling receptor activity"/>
    <property type="evidence" value="ECO:0007669"/>
    <property type="project" value="TreeGrafter"/>
</dbReference>
<feature type="binding site" evidence="6">
    <location>
        <position position="201"/>
    </location>
    <ligand>
        <name>Zn(2+)</name>
        <dbReference type="ChEBI" id="CHEBI:29105"/>
    </ligand>
</feature>
<dbReference type="Proteomes" id="UP000749646">
    <property type="component" value="Unassembled WGS sequence"/>
</dbReference>
<keyword evidence="6" id="KW-0479">Metal-binding</keyword>
<feature type="transmembrane region" description="Helical" evidence="8">
    <location>
        <begin position="151"/>
        <end position="175"/>
    </location>
</feature>
<dbReference type="GO" id="GO:0016020">
    <property type="term" value="C:membrane"/>
    <property type="evidence" value="ECO:0007669"/>
    <property type="project" value="UniProtKB-SubCell"/>
</dbReference>
<feature type="binding site" evidence="6">
    <location>
        <position position="351"/>
    </location>
    <ligand>
        <name>Zn(2+)</name>
        <dbReference type="ChEBI" id="CHEBI:29105"/>
    </ligand>
</feature>
<dbReference type="Pfam" id="PF03006">
    <property type="entry name" value="HlyIII"/>
    <property type="match status" value="1"/>
</dbReference>
<dbReference type="PANTHER" id="PTHR20855:SF52">
    <property type="entry name" value="ADIPONECTIN RECEPTOR PROTEIN"/>
    <property type="match status" value="1"/>
</dbReference>
<sequence>MKTRTASPAQSRTSSLSGLSKTTALDSLHAIADLHHKSSDVSQAETIKIPANKMDCNSLEPIHVFTESCDHVNNFDPEKGDQDHQRHSSQLHEETSQDELGHTCSWADLPQWMQDNPAILTGYRRATNSYRRCLQSLLFLHNETVNIWSHLIGAVAFVIIAPVAYFKILGVMSAIQWTDVTVLYAFLAGAISCLTMSASFHTFCCHSERVCSQWLRCDYLGIIFLIVGSFYPVIFYGFYCHKVWQIVYSSVITTLGAATIIAVMRPSFQLPQFRWVRSVLFLALGLSGLCPIVHGIVLYGYTLAQRSMGLNYLFSMGAIYVLGTLIYGSRVPECLFPGKFDNFMASHQIFHVCVLIGCTVHFVGVIKAMTFWHNDDLSCTIPLDQMRVMFAS</sequence>
<evidence type="ECO:0000256" key="3">
    <source>
        <dbReference type="ARBA" id="ARBA00022692"/>
    </source>
</evidence>
<evidence type="ECO:0000256" key="6">
    <source>
        <dbReference type="PIRSR" id="PIRSR604254-1"/>
    </source>
</evidence>
<feature type="transmembrane region" description="Helical" evidence="8">
    <location>
        <begin position="217"/>
        <end position="239"/>
    </location>
</feature>
<keyword evidence="4 8" id="KW-1133">Transmembrane helix</keyword>
<evidence type="ECO:0000256" key="1">
    <source>
        <dbReference type="ARBA" id="ARBA00004141"/>
    </source>
</evidence>
<dbReference type="AlphaFoldDB" id="A0A9P6J601"/>
<evidence type="ECO:0000256" key="4">
    <source>
        <dbReference type="ARBA" id="ARBA00022989"/>
    </source>
</evidence>
<feature type="transmembrane region" description="Helical" evidence="8">
    <location>
        <begin position="349"/>
        <end position="372"/>
    </location>
</feature>
<evidence type="ECO:0000256" key="8">
    <source>
        <dbReference type="SAM" id="Phobius"/>
    </source>
</evidence>
<dbReference type="EMBL" id="JAAAHW010006302">
    <property type="protein sequence ID" value="KAF9963328.1"/>
    <property type="molecule type" value="Genomic_DNA"/>
</dbReference>
<feature type="transmembrane region" description="Helical" evidence="8">
    <location>
        <begin position="309"/>
        <end position="328"/>
    </location>
</feature>
<dbReference type="GO" id="GO:0046872">
    <property type="term" value="F:metal ion binding"/>
    <property type="evidence" value="ECO:0007669"/>
    <property type="project" value="UniProtKB-KW"/>
</dbReference>
<evidence type="ECO:0000256" key="2">
    <source>
        <dbReference type="ARBA" id="ARBA00007018"/>
    </source>
</evidence>
<keyword evidence="3 8" id="KW-0812">Transmembrane</keyword>
<feature type="transmembrane region" description="Helical" evidence="8">
    <location>
        <begin position="245"/>
        <end position="263"/>
    </location>
</feature>
<feature type="compositionally biased region" description="Basic and acidic residues" evidence="7">
    <location>
        <begin position="76"/>
        <end position="97"/>
    </location>
</feature>
<protein>
    <submittedName>
        <fullName evidence="9">Uncharacterized protein</fullName>
    </submittedName>
</protein>
<comment type="similarity">
    <text evidence="2">Belongs to the ADIPOR family.</text>
</comment>
<feature type="transmembrane region" description="Helical" evidence="8">
    <location>
        <begin position="275"/>
        <end position="297"/>
    </location>
</feature>
<gene>
    <name evidence="9" type="ORF">BGZ65_004366</name>
</gene>
<reference evidence="9" key="1">
    <citation type="journal article" date="2020" name="Fungal Divers.">
        <title>Resolving the Mortierellaceae phylogeny through synthesis of multi-gene phylogenetics and phylogenomics.</title>
        <authorList>
            <person name="Vandepol N."/>
            <person name="Liber J."/>
            <person name="Desiro A."/>
            <person name="Na H."/>
            <person name="Kennedy M."/>
            <person name="Barry K."/>
            <person name="Grigoriev I.V."/>
            <person name="Miller A.N."/>
            <person name="O'Donnell K."/>
            <person name="Stajich J.E."/>
            <person name="Bonito G."/>
        </authorList>
    </citation>
    <scope>NUCLEOTIDE SEQUENCE</scope>
    <source>
        <strain evidence="9">MES-2147</strain>
    </source>
</reference>
<keyword evidence="10" id="KW-1185">Reference proteome</keyword>
<dbReference type="PANTHER" id="PTHR20855">
    <property type="entry name" value="ADIPOR/PROGESTIN RECEPTOR-RELATED"/>
    <property type="match status" value="1"/>
</dbReference>
<evidence type="ECO:0000256" key="7">
    <source>
        <dbReference type="SAM" id="MobiDB-lite"/>
    </source>
</evidence>
<organism evidence="9 10">
    <name type="scientific">Modicella reniformis</name>
    <dbReference type="NCBI Taxonomy" id="1440133"/>
    <lineage>
        <taxon>Eukaryota</taxon>
        <taxon>Fungi</taxon>
        <taxon>Fungi incertae sedis</taxon>
        <taxon>Mucoromycota</taxon>
        <taxon>Mortierellomycotina</taxon>
        <taxon>Mortierellomycetes</taxon>
        <taxon>Mortierellales</taxon>
        <taxon>Mortierellaceae</taxon>
        <taxon>Modicella</taxon>
    </lineage>
</organism>
<dbReference type="GO" id="GO:0006882">
    <property type="term" value="P:intracellular zinc ion homeostasis"/>
    <property type="evidence" value="ECO:0007669"/>
    <property type="project" value="TreeGrafter"/>
</dbReference>
<keyword evidence="6" id="KW-0862">Zinc</keyword>
<evidence type="ECO:0000256" key="5">
    <source>
        <dbReference type="ARBA" id="ARBA00023136"/>
    </source>
</evidence>
<feature type="binding site" evidence="6">
    <location>
        <position position="347"/>
    </location>
    <ligand>
        <name>Zn(2+)</name>
        <dbReference type="ChEBI" id="CHEBI:29105"/>
    </ligand>
</feature>
<comment type="caution">
    <text evidence="9">The sequence shown here is derived from an EMBL/GenBank/DDBJ whole genome shotgun (WGS) entry which is preliminary data.</text>
</comment>